<proteinExistence type="predicted"/>
<dbReference type="PANTHER" id="PTHR30547:SF5">
    <property type="entry name" value="NUCLEASE YHCG-RELATED"/>
    <property type="match status" value="1"/>
</dbReference>
<dbReference type="OrthoDB" id="9801263at2"/>
<feature type="domain" description="YhcG PDDEXK nuclease" evidence="1">
    <location>
        <begin position="202"/>
        <end position="349"/>
    </location>
</feature>
<dbReference type="Proteomes" id="UP000295706">
    <property type="component" value="Unassembled WGS sequence"/>
</dbReference>
<dbReference type="AlphaFoldDB" id="A0A4R4JX68"/>
<reference evidence="3 4" key="1">
    <citation type="submission" date="2019-02" db="EMBL/GenBank/DDBJ databases">
        <title>Arundinibacter roseus gen. nov., sp. nov., a new member of the family Cytophagaceae.</title>
        <authorList>
            <person name="Szuroczki S."/>
            <person name="Khayer B."/>
            <person name="Sproer C."/>
            <person name="Toumi M."/>
            <person name="Szabo A."/>
            <person name="Felfoldi T."/>
            <person name="Schumann P."/>
            <person name="Toth E."/>
        </authorList>
    </citation>
    <scope>NUCLEOTIDE SEQUENCE [LARGE SCALE GENOMIC DNA]</scope>
    <source>
        <strain evidence="3 4">DMA-k-7a</strain>
    </source>
</reference>
<comment type="caution">
    <text evidence="3">The sequence shown here is derived from an EMBL/GenBank/DDBJ whole genome shotgun (WGS) entry which is preliminary data.</text>
</comment>
<dbReference type="GO" id="GO:0003676">
    <property type="term" value="F:nucleic acid binding"/>
    <property type="evidence" value="ECO:0007669"/>
    <property type="project" value="InterPro"/>
</dbReference>
<dbReference type="Pfam" id="PF17761">
    <property type="entry name" value="DUF1016_N"/>
    <property type="match status" value="1"/>
</dbReference>
<evidence type="ECO:0000313" key="4">
    <source>
        <dbReference type="Proteomes" id="UP000295706"/>
    </source>
</evidence>
<evidence type="ECO:0000259" key="2">
    <source>
        <dbReference type="Pfam" id="PF17761"/>
    </source>
</evidence>
<dbReference type="EMBL" id="SMJU01000023">
    <property type="protein sequence ID" value="TDB58541.1"/>
    <property type="molecule type" value="Genomic_DNA"/>
</dbReference>
<dbReference type="Pfam" id="PF06250">
    <property type="entry name" value="YhcG_C"/>
    <property type="match status" value="1"/>
</dbReference>
<feature type="domain" description="YhcG N-terminal" evidence="2">
    <location>
        <begin position="19"/>
        <end position="177"/>
    </location>
</feature>
<evidence type="ECO:0000313" key="3">
    <source>
        <dbReference type="EMBL" id="TDB58541.1"/>
    </source>
</evidence>
<dbReference type="RefSeq" id="WP_132122221.1">
    <property type="nucleotide sequence ID" value="NZ_SMJU01000023.1"/>
</dbReference>
<dbReference type="InterPro" id="IPR041527">
    <property type="entry name" value="YhcG_N"/>
</dbReference>
<dbReference type="InterPro" id="IPR053148">
    <property type="entry name" value="PD-DEXK-like_domain"/>
</dbReference>
<dbReference type="InterPro" id="IPR011856">
    <property type="entry name" value="tRNA_endonuc-like_dom_sf"/>
</dbReference>
<evidence type="ECO:0000259" key="1">
    <source>
        <dbReference type="Pfam" id="PF06250"/>
    </source>
</evidence>
<keyword evidence="4" id="KW-1185">Reference proteome</keyword>
<name>A0A4R4JX68_9BACT</name>
<protein>
    <submittedName>
        <fullName evidence="3">DUF1016 family protein</fullName>
    </submittedName>
</protein>
<organism evidence="3 4">
    <name type="scientific">Arundinibacter roseus</name>
    <dbReference type="NCBI Taxonomy" id="2070510"/>
    <lineage>
        <taxon>Bacteria</taxon>
        <taxon>Pseudomonadati</taxon>
        <taxon>Bacteroidota</taxon>
        <taxon>Cytophagia</taxon>
        <taxon>Cytophagales</taxon>
        <taxon>Spirosomataceae</taxon>
        <taxon>Arundinibacter</taxon>
    </lineage>
</organism>
<gene>
    <name evidence="3" type="ORF">EZE20_23045</name>
</gene>
<accession>A0A4R4JX68</accession>
<dbReference type="Gene3D" id="3.40.1350.10">
    <property type="match status" value="1"/>
</dbReference>
<dbReference type="InterPro" id="IPR009362">
    <property type="entry name" value="YhcG_C"/>
</dbReference>
<dbReference type="PANTHER" id="PTHR30547">
    <property type="entry name" value="UNCHARACTERIZED PROTEIN YHCG-RELATED"/>
    <property type="match status" value="1"/>
</dbReference>
<sequence>MTFEQLISTLESTHYDLSARASQQVNTALTVRNWLIGYYLVEFEQNGDDRAMYGQRLMERTAERLSAIKGMTITNLRNFRQFYLTYGWFMPYVVQEMKLGPIHQTPSGELGTAQNKEDEHLKMSPSRLLNTLAFSHFIELIRLDSELKRRFYEIETIKNGWSVRELTRATTTLLFERTGLSTDKAAVIGRIAEGQLGIPSDQMRNPYVLEFLNLTERAEYSENDLETSILNHLQEFLTELGRGFCFEARQRRITFGNTHYKIDLVFYHRILKCHVLIDLKIGRFDHGDAGQMNLYLNYYRENEMTEGDNPPVGLILCADKDDSLVRYATGGMANELFVSKYQLQLPDRQTLLNLIQQDLEAFGEV</sequence>